<keyword evidence="1" id="KW-0812">Transmembrane</keyword>
<dbReference type="Proteomes" id="UP000269044">
    <property type="component" value="Unassembled WGS sequence"/>
</dbReference>
<name>A0A3M4K852_9PSED</name>
<sequence>MADRYETCGLKAVDQLEFAVGRACRIQVSAAFAVLVLGADFIAYLKLLFRIQNTAIPGLGMFAVVREAPLEILDDDLSVGLLGCQVPDDRTHGNVHAVTSFFRWAFRSPV</sequence>
<accession>A0A3M4K852</accession>
<dbReference type="AlphaFoldDB" id="A0A3M4K852"/>
<keyword evidence="1" id="KW-0472">Membrane</keyword>
<organism evidence="2 3">
    <name type="scientific">Pseudomonas syringae pv. delphinii</name>
    <dbReference type="NCBI Taxonomy" id="192088"/>
    <lineage>
        <taxon>Bacteria</taxon>
        <taxon>Pseudomonadati</taxon>
        <taxon>Pseudomonadota</taxon>
        <taxon>Gammaproteobacteria</taxon>
        <taxon>Pseudomonadales</taxon>
        <taxon>Pseudomonadaceae</taxon>
        <taxon>Pseudomonas</taxon>
    </lineage>
</organism>
<evidence type="ECO:0000313" key="2">
    <source>
        <dbReference type="EMBL" id="RMQ25472.1"/>
    </source>
</evidence>
<evidence type="ECO:0000256" key="1">
    <source>
        <dbReference type="SAM" id="Phobius"/>
    </source>
</evidence>
<evidence type="ECO:0000313" key="3">
    <source>
        <dbReference type="Proteomes" id="UP000269044"/>
    </source>
</evidence>
<gene>
    <name evidence="2" type="ORF">ALQ08_104530</name>
</gene>
<feature type="transmembrane region" description="Helical" evidence="1">
    <location>
        <begin position="26"/>
        <end position="45"/>
    </location>
</feature>
<proteinExistence type="predicted"/>
<reference evidence="2 3" key="1">
    <citation type="submission" date="2018-08" db="EMBL/GenBank/DDBJ databases">
        <title>Recombination of ecologically and evolutionarily significant loci maintains genetic cohesion in the Pseudomonas syringae species complex.</title>
        <authorList>
            <person name="Dillon M."/>
            <person name="Thakur S."/>
            <person name="Almeida R.N.D."/>
            <person name="Weir B.S."/>
            <person name="Guttman D.S."/>
        </authorList>
    </citation>
    <scope>NUCLEOTIDE SEQUENCE [LARGE SCALE GENOMIC DNA]</scope>
    <source>
        <strain evidence="2 3">ICMP 13052</strain>
    </source>
</reference>
<keyword evidence="1" id="KW-1133">Transmembrane helix</keyword>
<comment type="caution">
    <text evidence="2">The sequence shown here is derived from an EMBL/GenBank/DDBJ whole genome shotgun (WGS) entry which is preliminary data.</text>
</comment>
<dbReference type="EMBL" id="RBRA01000113">
    <property type="protein sequence ID" value="RMQ25472.1"/>
    <property type="molecule type" value="Genomic_DNA"/>
</dbReference>
<protein>
    <submittedName>
        <fullName evidence="2">Uncharacterized protein</fullName>
    </submittedName>
</protein>